<organism evidence="3 4">
    <name type="scientific">Candidatus Staskawiczbacteria bacterium RIFOXYB1_FULL_37_44</name>
    <dbReference type="NCBI Taxonomy" id="1802223"/>
    <lineage>
        <taxon>Bacteria</taxon>
        <taxon>Candidatus Staskawicziibacteriota</taxon>
    </lineage>
</organism>
<feature type="transmembrane region" description="Helical" evidence="1">
    <location>
        <begin position="77"/>
        <end position="99"/>
    </location>
</feature>
<comment type="caution">
    <text evidence="3">The sequence shown here is derived from an EMBL/GenBank/DDBJ whole genome shotgun (WGS) entry which is preliminary data.</text>
</comment>
<dbReference type="STRING" id="1802223.A2358_02205"/>
<accession>A0A1G2IV11</accession>
<dbReference type="EMBL" id="MHPJ01000026">
    <property type="protein sequence ID" value="OGZ78140.1"/>
    <property type="molecule type" value="Genomic_DNA"/>
</dbReference>
<name>A0A1G2IV11_9BACT</name>
<feature type="signal peptide" evidence="2">
    <location>
        <begin position="1"/>
        <end position="22"/>
    </location>
</feature>
<keyword evidence="1" id="KW-1133">Transmembrane helix</keyword>
<dbReference type="Proteomes" id="UP000178650">
    <property type="component" value="Unassembled WGS sequence"/>
</dbReference>
<protein>
    <recommendedName>
        <fullName evidence="5">Conjugal transfer protein TrbC</fullName>
    </recommendedName>
</protein>
<evidence type="ECO:0000313" key="3">
    <source>
        <dbReference type="EMBL" id="OGZ78140.1"/>
    </source>
</evidence>
<gene>
    <name evidence="3" type="ORF">A2358_02205</name>
</gene>
<sequence>MNKKILFLTVLNILVLPTIAFAQGTGTSSGGFCPMIRNVQAVTYQVGGSIVIIGWVIAGILYLTAGGGSRMEVAKKALIAAVIGTLLIVLAAGASQLVISALNLTGNVPICS</sequence>
<evidence type="ECO:0000313" key="4">
    <source>
        <dbReference type="Proteomes" id="UP000178650"/>
    </source>
</evidence>
<proteinExistence type="predicted"/>
<feature type="transmembrane region" description="Helical" evidence="1">
    <location>
        <begin position="46"/>
        <end position="65"/>
    </location>
</feature>
<keyword evidence="1" id="KW-0472">Membrane</keyword>
<evidence type="ECO:0000256" key="2">
    <source>
        <dbReference type="SAM" id="SignalP"/>
    </source>
</evidence>
<reference evidence="3 4" key="1">
    <citation type="journal article" date="2016" name="Nat. Commun.">
        <title>Thousands of microbial genomes shed light on interconnected biogeochemical processes in an aquifer system.</title>
        <authorList>
            <person name="Anantharaman K."/>
            <person name="Brown C.T."/>
            <person name="Hug L.A."/>
            <person name="Sharon I."/>
            <person name="Castelle C.J."/>
            <person name="Probst A.J."/>
            <person name="Thomas B.C."/>
            <person name="Singh A."/>
            <person name="Wilkins M.J."/>
            <person name="Karaoz U."/>
            <person name="Brodie E.L."/>
            <person name="Williams K.H."/>
            <person name="Hubbard S.S."/>
            <person name="Banfield J.F."/>
        </authorList>
    </citation>
    <scope>NUCLEOTIDE SEQUENCE [LARGE SCALE GENOMIC DNA]</scope>
</reference>
<dbReference type="AlphaFoldDB" id="A0A1G2IV11"/>
<feature type="chain" id="PRO_5009583279" description="Conjugal transfer protein TrbC" evidence="2">
    <location>
        <begin position="23"/>
        <end position="112"/>
    </location>
</feature>
<keyword evidence="2" id="KW-0732">Signal</keyword>
<evidence type="ECO:0008006" key="5">
    <source>
        <dbReference type="Google" id="ProtNLM"/>
    </source>
</evidence>
<keyword evidence="1" id="KW-0812">Transmembrane</keyword>
<evidence type="ECO:0000256" key="1">
    <source>
        <dbReference type="SAM" id="Phobius"/>
    </source>
</evidence>